<proteinExistence type="predicted"/>
<keyword evidence="1" id="KW-0732">Signal</keyword>
<feature type="signal peptide" evidence="1">
    <location>
        <begin position="1"/>
        <end position="20"/>
    </location>
</feature>
<comment type="caution">
    <text evidence="2">The sequence shown here is derived from an EMBL/GenBank/DDBJ whole genome shotgun (WGS) entry which is preliminary data.</text>
</comment>
<sequence length="155" mass="17116">MKAITSIAIILAASSLTAYSADAVLFVEAEPKREIDFRVSLHLKVGEKLYIKLAKGFLVMSVDDIRFKSNNDSSAESCVITTTHIENDRVTKSSRTSSIVYSIEMKDGNEDLSVVDGSQDFRKAGIEFSWSYASKDAVYLYVPPKTKYAITGAKQ</sequence>
<evidence type="ECO:0000256" key="1">
    <source>
        <dbReference type="SAM" id="SignalP"/>
    </source>
</evidence>
<dbReference type="EMBL" id="JACBAZ010000027">
    <property type="protein sequence ID" value="NWK57731.1"/>
    <property type="molecule type" value="Genomic_DNA"/>
</dbReference>
<dbReference type="Proteomes" id="UP000557872">
    <property type="component" value="Unassembled WGS sequence"/>
</dbReference>
<dbReference type="AlphaFoldDB" id="A0A851GPB1"/>
<organism evidence="2 3">
    <name type="scientific">Oceaniferula marina</name>
    <dbReference type="NCBI Taxonomy" id="2748318"/>
    <lineage>
        <taxon>Bacteria</taxon>
        <taxon>Pseudomonadati</taxon>
        <taxon>Verrucomicrobiota</taxon>
        <taxon>Verrucomicrobiia</taxon>
        <taxon>Verrucomicrobiales</taxon>
        <taxon>Verrucomicrobiaceae</taxon>
        <taxon>Oceaniferula</taxon>
    </lineage>
</organism>
<reference evidence="2 3" key="1">
    <citation type="submission" date="2020-07" db="EMBL/GenBank/DDBJ databases">
        <title>Roseicoccus Jingziensis gen. nov., sp. nov., isolated from coastal seawater.</title>
        <authorList>
            <person name="Feng X."/>
        </authorList>
    </citation>
    <scope>NUCLEOTIDE SEQUENCE [LARGE SCALE GENOMIC DNA]</scope>
    <source>
        <strain evidence="2 3">N1E253</strain>
    </source>
</reference>
<dbReference type="RefSeq" id="WP_178935142.1">
    <property type="nucleotide sequence ID" value="NZ_JACBAZ010000027.1"/>
</dbReference>
<evidence type="ECO:0000313" key="2">
    <source>
        <dbReference type="EMBL" id="NWK57731.1"/>
    </source>
</evidence>
<accession>A0A851GPB1</accession>
<keyword evidence="3" id="KW-1185">Reference proteome</keyword>
<name>A0A851GPB1_9BACT</name>
<protein>
    <submittedName>
        <fullName evidence="2">Uncharacterized protein</fullName>
    </submittedName>
</protein>
<evidence type="ECO:0000313" key="3">
    <source>
        <dbReference type="Proteomes" id="UP000557872"/>
    </source>
</evidence>
<feature type="chain" id="PRO_5032967926" evidence="1">
    <location>
        <begin position="21"/>
        <end position="155"/>
    </location>
</feature>
<gene>
    <name evidence="2" type="ORF">HW115_19085</name>
</gene>